<keyword evidence="1" id="KW-0472">Membrane</keyword>
<keyword evidence="1" id="KW-1133">Transmembrane helix</keyword>
<evidence type="ECO:0000313" key="2">
    <source>
        <dbReference type="EMBL" id="MBX12590.1"/>
    </source>
</evidence>
<accession>A0A2P2L3P9</accession>
<dbReference type="EMBL" id="GGEC01032106">
    <property type="protein sequence ID" value="MBX12590.1"/>
    <property type="molecule type" value="Transcribed_RNA"/>
</dbReference>
<name>A0A2P2L3P9_RHIMU</name>
<keyword evidence="1" id="KW-0812">Transmembrane</keyword>
<organism evidence="2">
    <name type="scientific">Rhizophora mucronata</name>
    <name type="common">Asiatic mangrove</name>
    <dbReference type="NCBI Taxonomy" id="61149"/>
    <lineage>
        <taxon>Eukaryota</taxon>
        <taxon>Viridiplantae</taxon>
        <taxon>Streptophyta</taxon>
        <taxon>Embryophyta</taxon>
        <taxon>Tracheophyta</taxon>
        <taxon>Spermatophyta</taxon>
        <taxon>Magnoliopsida</taxon>
        <taxon>eudicotyledons</taxon>
        <taxon>Gunneridae</taxon>
        <taxon>Pentapetalae</taxon>
        <taxon>rosids</taxon>
        <taxon>fabids</taxon>
        <taxon>Malpighiales</taxon>
        <taxon>Rhizophoraceae</taxon>
        <taxon>Rhizophora</taxon>
    </lineage>
</organism>
<reference evidence="2" key="1">
    <citation type="submission" date="2018-02" db="EMBL/GenBank/DDBJ databases">
        <title>Rhizophora mucronata_Transcriptome.</title>
        <authorList>
            <person name="Meera S.P."/>
            <person name="Sreeshan A."/>
            <person name="Augustine A."/>
        </authorList>
    </citation>
    <scope>NUCLEOTIDE SEQUENCE</scope>
    <source>
        <tissue evidence="2">Leaf</tissue>
    </source>
</reference>
<protein>
    <submittedName>
        <fullName evidence="2">Uncharacterized protein</fullName>
    </submittedName>
</protein>
<proteinExistence type="predicted"/>
<evidence type="ECO:0000256" key="1">
    <source>
        <dbReference type="SAM" id="Phobius"/>
    </source>
</evidence>
<sequence length="48" mass="5459">MLLASSIPSMMLFSFRSCLLMVWLLGLSLFLLFVIIVLHSPDLFLIIC</sequence>
<feature type="transmembrane region" description="Helical" evidence="1">
    <location>
        <begin position="20"/>
        <end position="38"/>
    </location>
</feature>
<dbReference type="AlphaFoldDB" id="A0A2P2L3P9"/>